<dbReference type="PRINTS" id="PR00080">
    <property type="entry name" value="SDRFAMILY"/>
</dbReference>
<evidence type="ECO:0000313" key="6">
    <source>
        <dbReference type="Proteomes" id="UP000311382"/>
    </source>
</evidence>
<name>A0A5C5FRC8_9BASI</name>
<sequence>MQATADAVKSALGDKGQGSKPGPFDRGYQPDPEASKESQGGDDSRPPGKQAPMPDKPIDDILADGTPYKPAGKFEGRVWLITGGDSGIGRATAILAALEGANVSIVYLSKEQKDAEETRDYITQKTQGRSKVLLLPLDVKVEANAIKAVEETVANFGRIDVLFNNAAQQLENHDITTLDSKQWEETFQVNMHHMFYFSKAALPYLKKNKGANIVNNASVNAFIGRPDLLDYTSTKGSIVAFTRALAMQQAEHDIRVNAIAPGPIVTPLVPSTFSKENLSQLNSGPLGRPGQPVEMATCIIFLASWDASYVTGNTLHANGGQYVH</sequence>
<dbReference type="GO" id="GO:0016614">
    <property type="term" value="F:oxidoreductase activity, acting on CH-OH group of donors"/>
    <property type="evidence" value="ECO:0007669"/>
    <property type="project" value="UniProtKB-ARBA"/>
</dbReference>
<keyword evidence="2" id="KW-0521">NADP</keyword>
<keyword evidence="3" id="KW-0560">Oxidoreductase</keyword>
<dbReference type="FunFam" id="3.40.50.720:FF:000084">
    <property type="entry name" value="Short-chain dehydrogenase reductase"/>
    <property type="match status" value="1"/>
</dbReference>
<accession>A0A5C5FRC8</accession>
<dbReference type="InterPro" id="IPR020904">
    <property type="entry name" value="Sc_DH/Rdtase_CS"/>
</dbReference>
<dbReference type="EMBL" id="SOZI01000098">
    <property type="protein sequence ID" value="TNY19373.1"/>
    <property type="molecule type" value="Genomic_DNA"/>
</dbReference>
<gene>
    <name evidence="5" type="ORF">DMC30DRAFT_417976</name>
</gene>
<dbReference type="PROSITE" id="PS00061">
    <property type="entry name" value="ADH_SHORT"/>
    <property type="match status" value="1"/>
</dbReference>
<reference evidence="5 6" key="1">
    <citation type="submission" date="2019-03" db="EMBL/GenBank/DDBJ databases">
        <title>Rhodosporidium diobovatum UCD-FST 08-225 genome sequencing, assembly, and annotation.</title>
        <authorList>
            <person name="Fakankun I.U."/>
            <person name="Fristensky B."/>
            <person name="Levin D.B."/>
        </authorList>
    </citation>
    <scope>NUCLEOTIDE SEQUENCE [LARGE SCALE GENOMIC DNA]</scope>
    <source>
        <strain evidence="5 6">UCD-FST 08-225</strain>
    </source>
</reference>
<dbReference type="InterPro" id="IPR002347">
    <property type="entry name" value="SDR_fam"/>
</dbReference>
<dbReference type="PRINTS" id="PR00081">
    <property type="entry name" value="GDHRDH"/>
</dbReference>
<dbReference type="PANTHER" id="PTHR48107">
    <property type="entry name" value="NADPH-DEPENDENT ALDEHYDE REDUCTASE-LIKE PROTEIN, CHLOROPLASTIC-RELATED"/>
    <property type="match status" value="1"/>
</dbReference>
<dbReference type="OrthoDB" id="1393670at2759"/>
<dbReference type="Proteomes" id="UP000311382">
    <property type="component" value="Unassembled WGS sequence"/>
</dbReference>
<evidence type="ECO:0000256" key="1">
    <source>
        <dbReference type="ARBA" id="ARBA00006484"/>
    </source>
</evidence>
<dbReference type="SUPFAM" id="SSF51735">
    <property type="entry name" value="NAD(P)-binding Rossmann-fold domains"/>
    <property type="match status" value="1"/>
</dbReference>
<evidence type="ECO:0000313" key="5">
    <source>
        <dbReference type="EMBL" id="TNY19373.1"/>
    </source>
</evidence>
<comment type="similarity">
    <text evidence="1">Belongs to the short-chain dehydrogenases/reductases (SDR) family.</text>
</comment>
<dbReference type="PANTHER" id="PTHR48107:SF26">
    <property type="entry name" value="OXIDOREDUCTASE, SHORT-CHAIN DEHYDROGENASE_REDUCTASE FAMILY (AFU_ORTHOLOGUE AFUA_4G05870)"/>
    <property type="match status" value="1"/>
</dbReference>
<dbReference type="STRING" id="5288.A0A5C5FRC8"/>
<proteinExistence type="inferred from homology"/>
<evidence type="ECO:0000256" key="2">
    <source>
        <dbReference type="ARBA" id="ARBA00022857"/>
    </source>
</evidence>
<evidence type="ECO:0000256" key="3">
    <source>
        <dbReference type="ARBA" id="ARBA00023002"/>
    </source>
</evidence>
<organism evidence="5 6">
    <name type="scientific">Rhodotorula diobovata</name>
    <dbReference type="NCBI Taxonomy" id="5288"/>
    <lineage>
        <taxon>Eukaryota</taxon>
        <taxon>Fungi</taxon>
        <taxon>Dikarya</taxon>
        <taxon>Basidiomycota</taxon>
        <taxon>Pucciniomycotina</taxon>
        <taxon>Microbotryomycetes</taxon>
        <taxon>Sporidiobolales</taxon>
        <taxon>Sporidiobolaceae</taxon>
        <taxon>Rhodotorula</taxon>
    </lineage>
</organism>
<protein>
    <submittedName>
        <fullName evidence="5">NAD(P)-binding protein</fullName>
    </submittedName>
</protein>
<evidence type="ECO:0000256" key="4">
    <source>
        <dbReference type="SAM" id="MobiDB-lite"/>
    </source>
</evidence>
<feature type="region of interest" description="Disordered" evidence="4">
    <location>
        <begin position="1"/>
        <end position="67"/>
    </location>
</feature>
<keyword evidence="6" id="KW-1185">Reference proteome</keyword>
<dbReference type="AlphaFoldDB" id="A0A5C5FRC8"/>
<dbReference type="Gene3D" id="3.40.50.720">
    <property type="entry name" value="NAD(P)-binding Rossmann-like Domain"/>
    <property type="match status" value="1"/>
</dbReference>
<dbReference type="Pfam" id="PF13561">
    <property type="entry name" value="adh_short_C2"/>
    <property type="match status" value="1"/>
</dbReference>
<comment type="caution">
    <text evidence="5">The sequence shown here is derived from an EMBL/GenBank/DDBJ whole genome shotgun (WGS) entry which is preliminary data.</text>
</comment>
<dbReference type="InterPro" id="IPR036291">
    <property type="entry name" value="NAD(P)-bd_dom_sf"/>
</dbReference>